<dbReference type="OrthoDB" id="1304181at2759"/>
<dbReference type="EMBL" id="MLFT02000011">
    <property type="protein sequence ID" value="PHT34528.1"/>
    <property type="molecule type" value="Genomic_DNA"/>
</dbReference>
<comment type="caution">
    <text evidence="1">The sequence shown here is derived from an EMBL/GenBank/DDBJ whole genome shotgun (WGS) entry which is preliminary data.</text>
</comment>
<protein>
    <submittedName>
        <fullName evidence="1">Uncharacterized protein</fullName>
    </submittedName>
</protein>
<dbReference type="Gene3D" id="3.10.10.10">
    <property type="entry name" value="HIV Type 1 Reverse Transcriptase, subunit A, domain 1"/>
    <property type="match status" value="1"/>
</dbReference>
<name>A0A2G2VNG4_CAPBA</name>
<evidence type="ECO:0000313" key="2">
    <source>
        <dbReference type="Proteomes" id="UP000224567"/>
    </source>
</evidence>
<gene>
    <name evidence="1" type="ORF">CQW23_26328</name>
</gene>
<dbReference type="SUPFAM" id="SSF56672">
    <property type="entry name" value="DNA/RNA polymerases"/>
    <property type="match status" value="1"/>
</dbReference>
<reference evidence="1 2" key="1">
    <citation type="journal article" date="2017" name="Genome Biol.">
        <title>New reference genome sequences of hot pepper reveal the massive evolution of plant disease-resistance genes by retroduplication.</title>
        <authorList>
            <person name="Kim S."/>
            <person name="Park J."/>
            <person name="Yeom S.I."/>
            <person name="Kim Y.M."/>
            <person name="Seo E."/>
            <person name="Kim K.T."/>
            <person name="Kim M.S."/>
            <person name="Lee J.M."/>
            <person name="Cheong K."/>
            <person name="Shin H.S."/>
            <person name="Kim S.B."/>
            <person name="Han K."/>
            <person name="Lee J."/>
            <person name="Park M."/>
            <person name="Lee H.A."/>
            <person name="Lee H.Y."/>
            <person name="Lee Y."/>
            <person name="Oh S."/>
            <person name="Lee J.H."/>
            <person name="Choi E."/>
            <person name="Choi E."/>
            <person name="Lee S.E."/>
            <person name="Jeon J."/>
            <person name="Kim H."/>
            <person name="Choi G."/>
            <person name="Song H."/>
            <person name="Lee J."/>
            <person name="Lee S.C."/>
            <person name="Kwon J.K."/>
            <person name="Lee H.Y."/>
            <person name="Koo N."/>
            <person name="Hong Y."/>
            <person name="Kim R.W."/>
            <person name="Kang W.H."/>
            <person name="Huh J.H."/>
            <person name="Kang B.C."/>
            <person name="Yang T.J."/>
            <person name="Lee Y.H."/>
            <person name="Bennetzen J.L."/>
            <person name="Choi D."/>
        </authorList>
    </citation>
    <scope>NUCLEOTIDE SEQUENCE [LARGE SCALE GENOMIC DNA]</scope>
    <source>
        <strain evidence="2">cv. PBC81</strain>
    </source>
</reference>
<dbReference type="PANTHER" id="PTHR24559">
    <property type="entry name" value="TRANSPOSON TY3-I GAG-POL POLYPROTEIN"/>
    <property type="match status" value="1"/>
</dbReference>
<dbReference type="PANTHER" id="PTHR24559:SF431">
    <property type="entry name" value="RNA-DIRECTED DNA POLYMERASE HOMOLOG"/>
    <property type="match status" value="1"/>
</dbReference>
<evidence type="ECO:0000313" key="1">
    <source>
        <dbReference type="EMBL" id="PHT34528.1"/>
    </source>
</evidence>
<dbReference type="Proteomes" id="UP000224567">
    <property type="component" value="Unassembled WGS sequence"/>
</dbReference>
<dbReference type="AlphaFoldDB" id="A0A2G2VNG4"/>
<proteinExistence type="predicted"/>
<sequence>MIQRHFGKAIDSCYGGCIIDISPSDKVFHTDGVKYIKGDLRAIEEMYAIVPGKKDLHILELTSPRKPRREPHKAKEVNKGWYEAHEPVTSRTNGMLLSQRQKSSSRIHLKCKYPKWLANVVVVPKNPDKFQRFIDFKDLNEACLKDSYPVPNIDQMIYATVGHKMISFLKAYSLAEGMWDHVSVDGESNIQETNWKNYGGLHQRHPCQDEGC</sequence>
<reference evidence="2" key="2">
    <citation type="journal article" date="2017" name="J. Anim. Genet.">
        <title>Multiple reference genome sequences of hot pepper reveal the massive evolution of plant disease resistance genes by retroduplication.</title>
        <authorList>
            <person name="Kim S."/>
            <person name="Park J."/>
            <person name="Yeom S.-I."/>
            <person name="Kim Y.-M."/>
            <person name="Seo E."/>
            <person name="Kim K.-T."/>
            <person name="Kim M.-S."/>
            <person name="Lee J.M."/>
            <person name="Cheong K."/>
            <person name="Shin H.-S."/>
            <person name="Kim S.-B."/>
            <person name="Han K."/>
            <person name="Lee J."/>
            <person name="Park M."/>
            <person name="Lee H.-A."/>
            <person name="Lee H.-Y."/>
            <person name="Lee Y."/>
            <person name="Oh S."/>
            <person name="Lee J.H."/>
            <person name="Choi E."/>
            <person name="Choi E."/>
            <person name="Lee S.E."/>
            <person name="Jeon J."/>
            <person name="Kim H."/>
            <person name="Choi G."/>
            <person name="Song H."/>
            <person name="Lee J."/>
            <person name="Lee S.-C."/>
            <person name="Kwon J.-K."/>
            <person name="Lee H.-Y."/>
            <person name="Koo N."/>
            <person name="Hong Y."/>
            <person name="Kim R.W."/>
            <person name="Kang W.-H."/>
            <person name="Huh J.H."/>
            <person name="Kang B.-C."/>
            <person name="Yang T.-J."/>
            <person name="Lee Y.-H."/>
            <person name="Bennetzen J.L."/>
            <person name="Choi D."/>
        </authorList>
    </citation>
    <scope>NUCLEOTIDE SEQUENCE [LARGE SCALE GENOMIC DNA]</scope>
    <source>
        <strain evidence="2">cv. PBC81</strain>
    </source>
</reference>
<keyword evidence="2" id="KW-1185">Reference proteome</keyword>
<dbReference type="InterPro" id="IPR043502">
    <property type="entry name" value="DNA/RNA_pol_sf"/>
</dbReference>
<organism evidence="1 2">
    <name type="scientific">Capsicum baccatum</name>
    <name type="common">Peruvian pepper</name>
    <dbReference type="NCBI Taxonomy" id="33114"/>
    <lineage>
        <taxon>Eukaryota</taxon>
        <taxon>Viridiplantae</taxon>
        <taxon>Streptophyta</taxon>
        <taxon>Embryophyta</taxon>
        <taxon>Tracheophyta</taxon>
        <taxon>Spermatophyta</taxon>
        <taxon>Magnoliopsida</taxon>
        <taxon>eudicotyledons</taxon>
        <taxon>Gunneridae</taxon>
        <taxon>Pentapetalae</taxon>
        <taxon>asterids</taxon>
        <taxon>lamiids</taxon>
        <taxon>Solanales</taxon>
        <taxon>Solanaceae</taxon>
        <taxon>Solanoideae</taxon>
        <taxon>Capsiceae</taxon>
        <taxon>Capsicum</taxon>
    </lineage>
</organism>
<dbReference type="InterPro" id="IPR053134">
    <property type="entry name" value="RNA-dir_DNA_polymerase"/>
</dbReference>
<accession>A0A2G2VNG4</accession>